<reference evidence="2" key="1">
    <citation type="journal article" date="2020" name="Fungal Divers.">
        <title>Resolving the Mortierellaceae phylogeny through synthesis of multi-gene phylogenetics and phylogenomics.</title>
        <authorList>
            <person name="Vandepol N."/>
            <person name="Liber J."/>
            <person name="Desiro A."/>
            <person name="Na H."/>
            <person name="Kennedy M."/>
            <person name="Barry K."/>
            <person name="Grigoriev I.V."/>
            <person name="Miller A.N."/>
            <person name="O'Donnell K."/>
            <person name="Stajich J.E."/>
            <person name="Bonito G."/>
        </authorList>
    </citation>
    <scope>NUCLEOTIDE SEQUENCE</scope>
    <source>
        <strain evidence="2">MES-2147</strain>
    </source>
</reference>
<name>A0A9P6J833_9FUNG</name>
<accession>A0A9P6J833</accession>
<keyword evidence="3" id="KW-1185">Reference proteome</keyword>
<gene>
    <name evidence="2" type="ORF">BGZ65_003777</name>
</gene>
<feature type="compositionally biased region" description="Basic and acidic residues" evidence="1">
    <location>
        <begin position="173"/>
        <end position="186"/>
    </location>
</feature>
<evidence type="ECO:0000256" key="1">
    <source>
        <dbReference type="SAM" id="MobiDB-lite"/>
    </source>
</evidence>
<dbReference type="EMBL" id="JAAAHW010006295">
    <property type="protein sequence ID" value="KAF9963388.1"/>
    <property type="molecule type" value="Genomic_DNA"/>
</dbReference>
<dbReference type="OrthoDB" id="2438837at2759"/>
<feature type="region of interest" description="Disordered" evidence="1">
    <location>
        <begin position="163"/>
        <end position="224"/>
    </location>
</feature>
<evidence type="ECO:0000313" key="2">
    <source>
        <dbReference type="EMBL" id="KAF9963388.1"/>
    </source>
</evidence>
<dbReference type="Proteomes" id="UP000749646">
    <property type="component" value="Unassembled WGS sequence"/>
</dbReference>
<protein>
    <submittedName>
        <fullName evidence="2">Uncharacterized protein</fullName>
    </submittedName>
</protein>
<feature type="compositionally biased region" description="Basic residues" evidence="1">
    <location>
        <begin position="187"/>
        <end position="215"/>
    </location>
</feature>
<dbReference type="AlphaFoldDB" id="A0A9P6J833"/>
<organism evidence="2 3">
    <name type="scientific">Modicella reniformis</name>
    <dbReference type="NCBI Taxonomy" id="1440133"/>
    <lineage>
        <taxon>Eukaryota</taxon>
        <taxon>Fungi</taxon>
        <taxon>Fungi incertae sedis</taxon>
        <taxon>Mucoromycota</taxon>
        <taxon>Mortierellomycotina</taxon>
        <taxon>Mortierellomycetes</taxon>
        <taxon>Mortierellales</taxon>
        <taxon>Mortierellaceae</taxon>
        <taxon>Modicella</taxon>
    </lineage>
</organism>
<sequence>MDEGRELWLGLKEDSSVHDDSDLLVYANISTIIRPRAFRIYEKNQVLQTLRLPSSKHFVLFGVVNDNDYNSNACGLGPVKNLRTAAADITQPGVKLDAQTYRLGLRVFARGQQNLIDLPETSSFQTDCNMSKLEEPKWLETGEPAKQFHLARDSKRNQVWPIFHNQDQTLAGKKKDISCIKQERPPRRSSPRKHTLGKKPSQSKKRKHQGKKPLTPKKEGSQARNLKEATRLDHNYRANHPVHTLKIGSLKANMAKIITDGTAGVIITSE</sequence>
<comment type="caution">
    <text evidence="2">The sequence shown here is derived from an EMBL/GenBank/DDBJ whole genome shotgun (WGS) entry which is preliminary data.</text>
</comment>
<proteinExistence type="predicted"/>
<evidence type="ECO:0000313" key="3">
    <source>
        <dbReference type="Proteomes" id="UP000749646"/>
    </source>
</evidence>